<proteinExistence type="predicted"/>
<feature type="signal peptide" evidence="1">
    <location>
        <begin position="1"/>
        <end position="21"/>
    </location>
</feature>
<gene>
    <name evidence="2" type="ORF">PSHT_07165</name>
</gene>
<comment type="caution">
    <text evidence="2">The sequence shown here is derived from an EMBL/GenBank/DDBJ whole genome shotgun (WGS) entry which is preliminary data.</text>
</comment>
<dbReference type="AlphaFoldDB" id="A0A2S4W099"/>
<reference evidence="2 3" key="1">
    <citation type="submission" date="2017-12" db="EMBL/GenBank/DDBJ databases">
        <title>Gene loss provides genomic basis for host adaptation in cereal stripe rust fungi.</title>
        <authorList>
            <person name="Xia C."/>
        </authorList>
    </citation>
    <scope>NUCLEOTIDE SEQUENCE [LARGE SCALE GENOMIC DNA]</scope>
    <source>
        <strain evidence="2 3">93TX-2</strain>
    </source>
</reference>
<accession>A0A2S4W099</accession>
<feature type="chain" id="PRO_5015665631" evidence="1">
    <location>
        <begin position="22"/>
        <end position="286"/>
    </location>
</feature>
<sequence length="286" mass="31417">MIAHHCLFIALVSSLLTESLAVGFQCWNDPVPNPKECEGAITNIHFDTTTKPSRLPLTEGKVRTINGGCAVSPYFGNLPDFWPSSFELGDIHLFLILITDHDASMTSFALNQLIIKNPNRASVTEDSIRKVLDDAAKQCPGKGGRFSFPENRSVNLEIRPRAAPGSERLAFDPDFPLEKTYCYQGGKEILPITDKGACIKALENLPTDANGIIMGDDNKPATSVYKYSKSCTLYIFTTDQSLLQVVKKDVAPKITKMIQECDTKRGNLNLNGAQGPNGRVLVYTYA</sequence>
<dbReference type="Proteomes" id="UP000238274">
    <property type="component" value="Unassembled WGS sequence"/>
</dbReference>
<reference evidence="3" key="2">
    <citation type="journal article" date="2018" name="BMC Genomics">
        <title>Genomic insights into host adaptation between the wheat stripe rust pathogen (Puccinia striiformis f. sp. tritici) and the barley stripe rust pathogen (Puccinia striiformis f. sp. hordei).</title>
        <authorList>
            <person name="Xia C."/>
            <person name="Wang M."/>
            <person name="Yin C."/>
            <person name="Cornejo O.E."/>
            <person name="Hulbert S.H."/>
            <person name="Chen X."/>
        </authorList>
    </citation>
    <scope>NUCLEOTIDE SEQUENCE [LARGE SCALE GENOMIC DNA]</scope>
    <source>
        <strain evidence="3">93TX-2</strain>
    </source>
</reference>
<name>A0A2S4W099_9BASI</name>
<evidence type="ECO:0000313" key="3">
    <source>
        <dbReference type="Proteomes" id="UP000238274"/>
    </source>
</evidence>
<dbReference type="VEuPathDB" id="FungiDB:PSHT_07165"/>
<evidence type="ECO:0000313" key="2">
    <source>
        <dbReference type="EMBL" id="POW15200.1"/>
    </source>
</evidence>
<keyword evidence="3" id="KW-1185">Reference proteome</keyword>
<reference evidence="3" key="3">
    <citation type="journal article" date="2018" name="Mol. Plant Microbe Interact.">
        <title>Genome sequence resources for the wheat stripe rust pathogen (Puccinia striiformis f. sp. tritici) and the barley stripe rust pathogen (Puccinia striiformis f. sp. hordei).</title>
        <authorList>
            <person name="Xia C."/>
            <person name="Wang M."/>
            <person name="Yin C."/>
            <person name="Cornejo O.E."/>
            <person name="Hulbert S.H."/>
            <person name="Chen X."/>
        </authorList>
    </citation>
    <scope>NUCLEOTIDE SEQUENCE [LARGE SCALE GENOMIC DNA]</scope>
    <source>
        <strain evidence="3">93TX-2</strain>
    </source>
</reference>
<dbReference type="VEuPathDB" id="FungiDB:PSTT_12625"/>
<protein>
    <submittedName>
        <fullName evidence="2">Uncharacterized protein</fullName>
    </submittedName>
</protein>
<keyword evidence="1" id="KW-0732">Signal</keyword>
<dbReference type="EMBL" id="PKSM01000086">
    <property type="protein sequence ID" value="POW15200.1"/>
    <property type="molecule type" value="Genomic_DNA"/>
</dbReference>
<organism evidence="2 3">
    <name type="scientific">Puccinia striiformis</name>
    <dbReference type="NCBI Taxonomy" id="27350"/>
    <lineage>
        <taxon>Eukaryota</taxon>
        <taxon>Fungi</taxon>
        <taxon>Dikarya</taxon>
        <taxon>Basidiomycota</taxon>
        <taxon>Pucciniomycotina</taxon>
        <taxon>Pucciniomycetes</taxon>
        <taxon>Pucciniales</taxon>
        <taxon>Pucciniaceae</taxon>
        <taxon>Puccinia</taxon>
    </lineage>
</organism>
<evidence type="ECO:0000256" key="1">
    <source>
        <dbReference type="SAM" id="SignalP"/>
    </source>
</evidence>